<dbReference type="Pfam" id="PF04939">
    <property type="entry name" value="RRS1"/>
    <property type="match status" value="1"/>
</dbReference>
<sequence length="211" mass="23898">MDTQSIPQTGDASKPTRSAAEMKELIYPNKPIPYTIDAGHLLLSDANPLPSLSPSSIEPTLQSAARDCAQSLIGHLLQNCPIVRDDTGVSLTLPTPQYQLPREKPIPKEKEKTKWEAFAERKGIQKRRKDERSKMVWDEVSHDWVKRYGFGGKAMREKQLQWVVEVDEKEERRKVAEEEAEKRKPRGSGPTRPGKAERSGQVFKRKNGKKG</sequence>
<dbReference type="GO" id="GO:0042254">
    <property type="term" value="P:ribosome biogenesis"/>
    <property type="evidence" value="ECO:0007669"/>
    <property type="project" value="UniProtKB-KW"/>
</dbReference>
<keyword evidence="4 5" id="KW-0539">Nucleus</keyword>
<keyword evidence="3 5" id="KW-0690">Ribosome biogenesis</keyword>
<dbReference type="RefSeq" id="XP_033537025.1">
    <property type="nucleotide sequence ID" value="XM_033678725.1"/>
</dbReference>
<evidence type="ECO:0000256" key="1">
    <source>
        <dbReference type="ARBA" id="ARBA00004123"/>
    </source>
</evidence>
<evidence type="ECO:0000256" key="2">
    <source>
        <dbReference type="ARBA" id="ARBA00010077"/>
    </source>
</evidence>
<dbReference type="EMBL" id="ML975151">
    <property type="protein sequence ID" value="KAF1815394.1"/>
    <property type="molecule type" value="Genomic_DNA"/>
</dbReference>
<feature type="compositionally biased region" description="Polar residues" evidence="6">
    <location>
        <begin position="1"/>
        <end position="11"/>
    </location>
</feature>
<comment type="subcellular location">
    <subcellularLocation>
        <location evidence="1 5">Nucleus</location>
    </subcellularLocation>
</comment>
<evidence type="ECO:0000313" key="9">
    <source>
        <dbReference type="RefSeq" id="XP_033537025.1"/>
    </source>
</evidence>
<dbReference type="OrthoDB" id="28455at2759"/>
<dbReference type="GeneID" id="54419295"/>
<comment type="similarity">
    <text evidence="2 5">Belongs to the RRS1 family.</text>
</comment>
<dbReference type="AlphaFoldDB" id="A0A6G1GBK5"/>
<proteinExistence type="inferred from homology"/>
<dbReference type="Proteomes" id="UP000504638">
    <property type="component" value="Unplaced"/>
</dbReference>
<comment type="function">
    <text evidence="5">Involved in ribosomal large subunit assembly.</text>
</comment>
<reference evidence="7 9" key="1">
    <citation type="submission" date="2020-01" db="EMBL/GenBank/DDBJ databases">
        <authorList>
            <consortium name="DOE Joint Genome Institute"/>
            <person name="Haridas S."/>
            <person name="Albert R."/>
            <person name="Binder M."/>
            <person name="Bloem J."/>
            <person name="Labutti K."/>
            <person name="Salamov A."/>
            <person name="Andreopoulos B."/>
            <person name="Baker S.E."/>
            <person name="Barry K."/>
            <person name="Bills G."/>
            <person name="Bluhm B.H."/>
            <person name="Cannon C."/>
            <person name="Castanera R."/>
            <person name="Culley D.E."/>
            <person name="Daum C."/>
            <person name="Ezra D."/>
            <person name="Gonzalez J.B."/>
            <person name="Henrissat B."/>
            <person name="Kuo A."/>
            <person name="Liang C."/>
            <person name="Lipzen A."/>
            <person name="Lutzoni F."/>
            <person name="Magnuson J."/>
            <person name="Mondo S."/>
            <person name="Nolan M."/>
            <person name="Ohm R."/>
            <person name="Pangilinan J."/>
            <person name="Park H.-J."/>
            <person name="Ramirez L."/>
            <person name="Alfaro M."/>
            <person name="Sun H."/>
            <person name="Tritt A."/>
            <person name="Yoshinaga Y."/>
            <person name="Zwiers L.-H."/>
            <person name="Turgeon B.G."/>
            <person name="Goodwin S.B."/>
            <person name="Spatafora J.W."/>
            <person name="Crous P.W."/>
            <person name="Grigoriev I.V."/>
        </authorList>
    </citation>
    <scope>NUCLEOTIDE SEQUENCE</scope>
    <source>
        <strain evidence="7 9">CBS 781.70</strain>
    </source>
</reference>
<keyword evidence="8" id="KW-1185">Reference proteome</keyword>
<evidence type="ECO:0000256" key="5">
    <source>
        <dbReference type="RuleBase" id="RU364132"/>
    </source>
</evidence>
<reference evidence="9" key="2">
    <citation type="submission" date="2020-04" db="EMBL/GenBank/DDBJ databases">
        <authorList>
            <consortium name="NCBI Genome Project"/>
        </authorList>
    </citation>
    <scope>NUCLEOTIDE SEQUENCE</scope>
    <source>
        <strain evidence="9">CBS 781.70</strain>
    </source>
</reference>
<evidence type="ECO:0000256" key="3">
    <source>
        <dbReference type="ARBA" id="ARBA00022517"/>
    </source>
</evidence>
<feature type="region of interest" description="Disordered" evidence="6">
    <location>
        <begin position="1"/>
        <end position="22"/>
    </location>
</feature>
<evidence type="ECO:0000313" key="7">
    <source>
        <dbReference type="EMBL" id="KAF1815394.1"/>
    </source>
</evidence>
<evidence type="ECO:0000313" key="8">
    <source>
        <dbReference type="Proteomes" id="UP000504638"/>
    </source>
</evidence>
<feature type="region of interest" description="Disordered" evidence="6">
    <location>
        <begin position="169"/>
        <end position="211"/>
    </location>
</feature>
<organism evidence="7">
    <name type="scientific">Eremomyces bilateralis CBS 781.70</name>
    <dbReference type="NCBI Taxonomy" id="1392243"/>
    <lineage>
        <taxon>Eukaryota</taxon>
        <taxon>Fungi</taxon>
        <taxon>Dikarya</taxon>
        <taxon>Ascomycota</taxon>
        <taxon>Pezizomycotina</taxon>
        <taxon>Dothideomycetes</taxon>
        <taxon>Dothideomycetes incertae sedis</taxon>
        <taxon>Eremomycetales</taxon>
        <taxon>Eremomycetaceae</taxon>
        <taxon>Eremomyces</taxon>
    </lineage>
</organism>
<gene>
    <name evidence="7 9" type="ORF">P152DRAFT_455102</name>
</gene>
<dbReference type="GO" id="GO:0005634">
    <property type="term" value="C:nucleus"/>
    <property type="evidence" value="ECO:0007669"/>
    <property type="project" value="UniProtKB-SubCell"/>
</dbReference>
<reference evidence="9" key="3">
    <citation type="submission" date="2025-04" db="UniProtKB">
        <authorList>
            <consortium name="RefSeq"/>
        </authorList>
    </citation>
    <scope>IDENTIFICATION</scope>
    <source>
        <strain evidence="9">CBS 781.70</strain>
    </source>
</reference>
<feature type="compositionally biased region" description="Basic and acidic residues" evidence="6">
    <location>
        <begin position="169"/>
        <end position="182"/>
    </location>
</feature>
<name>A0A6G1GBK5_9PEZI</name>
<accession>A0A6G1GBK5</accession>
<evidence type="ECO:0000256" key="6">
    <source>
        <dbReference type="SAM" id="MobiDB-lite"/>
    </source>
</evidence>
<evidence type="ECO:0000256" key="4">
    <source>
        <dbReference type="ARBA" id="ARBA00023242"/>
    </source>
</evidence>
<protein>
    <recommendedName>
        <fullName evidence="5">Ribosome biogenesis regulatory protein</fullName>
    </recommendedName>
</protein>
<dbReference type="InterPro" id="IPR007023">
    <property type="entry name" value="Ribosom_reg"/>
</dbReference>